<protein>
    <submittedName>
        <fullName evidence="2">Rrf2 family transcriptional regulator</fullName>
    </submittedName>
</protein>
<dbReference type="InterPro" id="IPR036388">
    <property type="entry name" value="WH-like_DNA-bd_sf"/>
</dbReference>
<evidence type="ECO:0000313" key="3">
    <source>
        <dbReference type="Proteomes" id="UP001592530"/>
    </source>
</evidence>
<dbReference type="InterPro" id="IPR000944">
    <property type="entry name" value="Tscrpt_reg_Rrf2"/>
</dbReference>
<dbReference type="RefSeq" id="WP_380553338.1">
    <property type="nucleotide sequence ID" value="NZ_JBHEZY010000005.1"/>
</dbReference>
<dbReference type="EMBL" id="JBHEZY010000005">
    <property type="protein sequence ID" value="MFC1432010.1"/>
    <property type="molecule type" value="Genomic_DNA"/>
</dbReference>
<dbReference type="PANTHER" id="PTHR33221">
    <property type="entry name" value="WINGED HELIX-TURN-HELIX TRANSCRIPTIONAL REGULATOR, RRF2 FAMILY"/>
    <property type="match status" value="1"/>
</dbReference>
<evidence type="ECO:0000313" key="2">
    <source>
        <dbReference type="EMBL" id="MFC1432010.1"/>
    </source>
</evidence>
<gene>
    <name evidence="2" type="ORF">ACEZDB_15285</name>
</gene>
<dbReference type="InterPro" id="IPR036390">
    <property type="entry name" value="WH_DNA-bd_sf"/>
</dbReference>
<dbReference type="PROSITE" id="PS01332">
    <property type="entry name" value="HTH_RRF2_1"/>
    <property type="match status" value="1"/>
</dbReference>
<dbReference type="PROSITE" id="PS51197">
    <property type="entry name" value="HTH_RRF2_2"/>
    <property type="match status" value="1"/>
</dbReference>
<dbReference type="Proteomes" id="UP001592530">
    <property type="component" value="Unassembled WGS sequence"/>
</dbReference>
<dbReference type="PANTHER" id="PTHR33221:SF5">
    <property type="entry name" value="HTH-TYPE TRANSCRIPTIONAL REGULATOR ISCR"/>
    <property type="match status" value="1"/>
</dbReference>
<name>A0ABV6X158_9ACTN</name>
<dbReference type="Pfam" id="PF02082">
    <property type="entry name" value="Rrf2"/>
    <property type="match status" value="1"/>
</dbReference>
<dbReference type="Gene3D" id="1.10.10.10">
    <property type="entry name" value="Winged helix-like DNA-binding domain superfamily/Winged helix DNA-binding domain"/>
    <property type="match status" value="1"/>
</dbReference>
<dbReference type="InterPro" id="IPR030489">
    <property type="entry name" value="TR_Rrf2-type_CS"/>
</dbReference>
<reference evidence="2 3" key="1">
    <citation type="submission" date="2024-09" db="EMBL/GenBank/DDBJ databases">
        <authorList>
            <person name="Lee S.D."/>
        </authorList>
    </citation>
    <scope>NUCLEOTIDE SEQUENCE [LARGE SCALE GENOMIC DNA]</scope>
    <source>
        <strain evidence="2 3">N1-3</strain>
    </source>
</reference>
<proteinExistence type="predicted"/>
<organism evidence="2 3">
    <name type="scientific">Streptacidiphilus alkalitolerans</name>
    <dbReference type="NCBI Taxonomy" id="3342712"/>
    <lineage>
        <taxon>Bacteria</taxon>
        <taxon>Bacillati</taxon>
        <taxon>Actinomycetota</taxon>
        <taxon>Actinomycetes</taxon>
        <taxon>Kitasatosporales</taxon>
        <taxon>Streptomycetaceae</taxon>
        <taxon>Streptacidiphilus</taxon>
    </lineage>
</organism>
<sequence>MQISAKADYAVRAMLELAAHGPELVKATILIDHQGLPRKFVETILVDLRRAGLVCSQRGADGGYTLARPATEISLGAIIRAVDGPLAEVRGLRPHETAYSGAAEHLPDVWVAARASLRRVLDETSLAQALSGRLPAHVRKLAESPEAWLPR</sequence>
<evidence type="ECO:0000256" key="1">
    <source>
        <dbReference type="ARBA" id="ARBA00023125"/>
    </source>
</evidence>
<dbReference type="SUPFAM" id="SSF46785">
    <property type="entry name" value="Winged helix' DNA-binding domain"/>
    <property type="match status" value="1"/>
</dbReference>
<comment type="caution">
    <text evidence="2">The sequence shown here is derived from an EMBL/GenBank/DDBJ whole genome shotgun (WGS) entry which is preliminary data.</text>
</comment>
<accession>A0ABV6X158</accession>
<dbReference type="NCBIfam" id="TIGR00738">
    <property type="entry name" value="rrf2_super"/>
    <property type="match status" value="1"/>
</dbReference>
<keyword evidence="1" id="KW-0238">DNA-binding</keyword>